<dbReference type="PROSITE" id="PS51471">
    <property type="entry name" value="FE2OG_OXY"/>
    <property type="match status" value="1"/>
</dbReference>
<dbReference type="eggNOG" id="KOG3928">
    <property type="taxonomic scope" value="Eukaryota"/>
</dbReference>
<dbReference type="Gene3D" id="2.60.120.330">
    <property type="entry name" value="B-lactam Antibiotic, Isopenicillin N Synthase, Chain"/>
    <property type="match status" value="1"/>
</dbReference>
<dbReference type="GeneID" id="20223386"/>
<reference evidence="2 3" key="1">
    <citation type="journal article" date="2011" name="Proc. Natl. Acad. Sci. U.S.A.">
        <title>Niche of harmful alga Aureococcus anophagefferens revealed through ecogenomics.</title>
        <authorList>
            <person name="Gobler C.J."/>
            <person name="Berry D.L."/>
            <person name="Dyhrman S.T."/>
            <person name="Wilhelm S.W."/>
            <person name="Salamov A."/>
            <person name="Lobanov A.V."/>
            <person name="Zhang Y."/>
            <person name="Collier J.L."/>
            <person name="Wurch L.L."/>
            <person name="Kustka A.B."/>
            <person name="Dill B.D."/>
            <person name="Shah M."/>
            <person name="VerBerkmoes N.C."/>
            <person name="Kuo A."/>
            <person name="Terry A."/>
            <person name="Pangilinan J."/>
            <person name="Lindquist E.A."/>
            <person name="Lucas S."/>
            <person name="Paulsen I.T."/>
            <person name="Hattenrath-Lehmann T.K."/>
            <person name="Talmage S.C."/>
            <person name="Walker E.A."/>
            <person name="Koch F."/>
            <person name="Burson A.M."/>
            <person name="Marcoval M.A."/>
            <person name="Tang Y.Z."/>
            <person name="Lecleir G.R."/>
            <person name="Coyne K.J."/>
            <person name="Berg G.M."/>
            <person name="Bertrand E.M."/>
            <person name="Saito M.A."/>
            <person name="Gladyshev V.N."/>
            <person name="Grigoriev I.V."/>
        </authorList>
    </citation>
    <scope>NUCLEOTIDE SEQUENCE [LARGE SCALE GENOMIC DNA]</scope>
    <source>
        <strain evidence="3">CCMP 1984</strain>
    </source>
</reference>
<dbReference type="InterPro" id="IPR005123">
    <property type="entry name" value="Oxoglu/Fe-dep_dioxygenase_dom"/>
</dbReference>
<name>F0XXL1_AURAN</name>
<dbReference type="KEGG" id="aaf:AURANDRAFT_61245"/>
<dbReference type="Pfam" id="PF03171">
    <property type="entry name" value="2OG-FeII_Oxy"/>
    <property type="match status" value="1"/>
</dbReference>
<evidence type="ECO:0000313" key="2">
    <source>
        <dbReference type="EMBL" id="EGB11964.1"/>
    </source>
</evidence>
<dbReference type="eggNOG" id="KOG0143">
    <property type="taxonomic scope" value="Eukaryota"/>
</dbReference>
<dbReference type="Pfam" id="PF10236">
    <property type="entry name" value="DAP3"/>
    <property type="match status" value="1"/>
</dbReference>
<evidence type="ECO:0000313" key="3">
    <source>
        <dbReference type="Proteomes" id="UP000002729"/>
    </source>
</evidence>
<dbReference type="InterPro" id="IPR050231">
    <property type="entry name" value="Iron_ascorbate_oxido_reductase"/>
</dbReference>
<dbReference type="Pfam" id="PF14226">
    <property type="entry name" value="DIOX_N"/>
    <property type="match status" value="1"/>
</dbReference>
<organism evidence="3">
    <name type="scientific">Aureococcus anophagefferens</name>
    <name type="common">Harmful bloom alga</name>
    <dbReference type="NCBI Taxonomy" id="44056"/>
    <lineage>
        <taxon>Eukaryota</taxon>
        <taxon>Sar</taxon>
        <taxon>Stramenopiles</taxon>
        <taxon>Ochrophyta</taxon>
        <taxon>Pelagophyceae</taxon>
        <taxon>Pelagomonadales</taxon>
        <taxon>Pelagomonadaceae</taxon>
        <taxon>Aureococcus</taxon>
    </lineage>
</organism>
<dbReference type="OrthoDB" id="288590at2759"/>
<gene>
    <name evidence="2" type="ORF">AURANDRAFT_61245</name>
</gene>
<dbReference type="InterPro" id="IPR044861">
    <property type="entry name" value="IPNS-like_FE2OG_OXY"/>
</dbReference>
<dbReference type="InterPro" id="IPR027443">
    <property type="entry name" value="IPNS-like_sf"/>
</dbReference>
<dbReference type="EMBL" id="GL833121">
    <property type="protein sequence ID" value="EGB11964.1"/>
    <property type="molecule type" value="Genomic_DNA"/>
</dbReference>
<dbReference type="Proteomes" id="UP000002729">
    <property type="component" value="Unassembled WGS sequence"/>
</dbReference>
<evidence type="ECO:0000259" key="1">
    <source>
        <dbReference type="PROSITE" id="PS51471"/>
    </source>
</evidence>
<dbReference type="InterPro" id="IPR027417">
    <property type="entry name" value="P-loop_NTPase"/>
</dbReference>
<protein>
    <recommendedName>
        <fullName evidence="1">Fe2OG dioxygenase domain-containing protein</fullName>
    </recommendedName>
</protein>
<dbReference type="SUPFAM" id="SSF51197">
    <property type="entry name" value="Clavaminate synthase-like"/>
    <property type="match status" value="1"/>
</dbReference>
<feature type="domain" description="Fe2OG dioxygenase" evidence="1">
    <location>
        <begin position="552"/>
        <end position="669"/>
    </location>
</feature>
<dbReference type="InterPro" id="IPR026992">
    <property type="entry name" value="DIOX_N"/>
</dbReference>
<dbReference type="RefSeq" id="XP_009033070.1">
    <property type="nucleotide sequence ID" value="XM_009034822.1"/>
</dbReference>
<dbReference type="InParanoid" id="F0XXL1"/>
<dbReference type="InterPro" id="IPR019368">
    <property type="entry name" value="Ribosomal_mS29"/>
</dbReference>
<proteinExistence type="predicted"/>
<accession>F0XXL1</accession>
<sequence length="708" mass="75118">MRLAARLRLSAARLGSRSRALSAAPVRFQTIADEPLLEVACLRREAAVIEGAPVVVERDTTRALLDALADLAARPAAELAAPTLDGDTDWELDGFTTYSSKSFRLTCARSGAARRPLPRRDAYLLTGPRGAGKSVALATVVSWARANGWLALYVPRGWDVANAGDYVVPSPHHAGMFEEPRGSRALLEAFDAAHGGQLAAVAVKDETVADRWGAATLRELLDAALAKDRLDEASTALSDLRFELGRATEFPVLLAVDEYTSFLGRTDYFYDHARLAPADLVAVSALAPLGAAGVPEAHRLARGCAVLADSWSRGPPGMGDGDKRKAAPHAPFELKLGAYSRDEFRAALDRYKAAGYFEADLDAHDPLQRTRMAALDESTVPIVDIAPFAAPSLYDDAARATAARAWDAAMTEVGFAVIVGHGVPAKVVEDLRAGAGDFFSRDAAEKLAYRHGPYGNPLGGYTAMGTEAVSRTRDAHGSDAGGAGGFEAALPDLVESFVFKPDEATRPKPPALEAAGRAYHAALLGVLDTLHAVTAAALGLPAGFFDEFYAPGADVSLRLAYYPPVPAAARNSSAVRYGEHTDYTGFTILLQDDADVGDLGAGGLQVLRKSGAWTAVRPVRGAFVVNIGDLYEIWTNGRWRSTVHRVMKPPPDSPAADAPRLSIPFFTGPHGDAVIEAMPTCVDDDHPAKYAPVKALDHLLSKLAASNT</sequence>
<dbReference type="SUPFAM" id="SSF52540">
    <property type="entry name" value="P-loop containing nucleoside triphosphate hydrolases"/>
    <property type="match status" value="1"/>
</dbReference>
<dbReference type="PANTHER" id="PTHR47990">
    <property type="entry name" value="2-OXOGLUTARATE (2OG) AND FE(II)-DEPENDENT OXYGENASE SUPERFAMILY PROTEIN-RELATED"/>
    <property type="match status" value="1"/>
</dbReference>
<dbReference type="AlphaFoldDB" id="F0XXL1"/>
<keyword evidence="3" id="KW-1185">Reference proteome</keyword>